<dbReference type="PANTHER" id="PTHR43277">
    <property type="entry name" value="ARGININE DECARBOXYLASE"/>
    <property type="match status" value="1"/>
</dbReference>
<keyword evidence="9" id="KW-1185">Reference proteome</keyword>
<protein>
    <submittedName>
        <fullName evidence="8">Arginine/lysine/ornithine decarboxylase</fullName>
    </submittedName>
</protein>
<dbReference type="eggNOG" id="COG1982">
    <property type="taxonomic scope" value="Bacteria"/>
</dbReference>
<evidence type="ECO:0000256" key="2">
    <source>
        <dbReference type="ARBA" id="ARBA00010671"/>
    </source>
</evidence>
<reference evidence="8 9" key="1">
    <citation type="submission" date="2016-10" db="EMBL/GenBank/DDBJ databases">
        <authorList>
            <person name="de Groot N.N."/>
        </authorList>
    </citation>
    <scope>NUCLEOTIDE SEQUENCE [LARGE SCALE GENOMIC DNA]</scope>
    <source>
        <strain evidence="8 9">NLAE-zl-G419</strain>
    </source>
</reference>
<keyword evidence="3" id="KW-0210">Decarboxylase</keyword>
<dbReference type="PANTHER" id="PTHR43277:SF4">
    <property type="entry name" value="ARGININE DECARBOXYLASE"/>
    <property type="match status" value="1"/>
</dbReference>
<organism evidence="8 9">
    <name type="scientific">Clostridium cadaveris</name>
    <dbReference type="NCBI Taxonomy" id="1529"/>
    <lineage>
        <taxon>Bacteria</taxon>
        <taxon>Bacillati</taxon>
        <taxon>Bacillota</taxon>
        <taxon>Clostridia</taxon>
        <taxon>Eubacteriales</taxon>
        <taxon>Clostridiaceae</taxon>
        <taxon>Clostridium</taxon>
    </lineage>
</organism>
<evidence type="ECO:0000259" key="7">
    <source>
        <dbReference type="Pfam" id="PF03711"/>
    </source>
</evidence>
<comment type="similarity">
    <text evidence="2">Belongs to the Orn/Lys/Arg decarboxylase class-I family.</text>
</comment>
<sequence length="470" mass="52997">MNTPLIDAVVNYIKENNTPFSMPGHKNGKAFDFYTQGLEFSKLMLQGDLTEVDGLDNLHKPEGPIKESLELLAEAYKAKKSYFLVNGSTSGNLTMIFSAFNEGDKILVDRGCHKSIFNGMIMRKLNPIYMKTHISRELNMPLSIKLSDLKVALKDKEIKGIVLTYPTYYGVTYDIKSIINLCKKNGLKVLIDCAHGAHFGFNDKLPMNPIELGADMAVMSAHKTLPSLTQTAYLHLGDDSYKEKVDFYVGAFSTTSPSYMFMMSLEYARAYTEDNGIAGYDKLIDMCEELKEKLKGHSIFKIVEDKDLDEGFHIDPTRIIINCARGYSGHKTLEYLRTQGIQAEMSDNSNVILIPSLFSTEDDFKKVYESLIKCDLQLIRRNEPIIKESVDIKTVMKPYEAIDMLKTDIDFTKAAGKIAGENITPYPPGIPLVMMGEKINKEVIELIKYYKESRVTVLGLNDNLIKILKL</sequence>
<dbReference type="AlphaFoldDB" id="A0A1I2Q6J6"/>
<dbReference type="GO" id="GO:0016831">
    <property type="term" value="F:carboxy-lyase activity"/>
    <property type="evidence" value="ECO:0007669"/>
    <property type="project" value="UniProtKB-KW"/>
</dbReference>
<dbReference type="SUPFAM" id="SSF53383">
    <property type="entry name" value="PLP-dependent transferases"/>
    <property type="match status" value="1"/>
</dbReference>
<dbReference type="Gene3D" id="3.40.640.10">
    <property type="entry name" value="Type I PLP-dependent aspartate aminotransferase-like (Major domain)"/>
    <property type="match status" value="1"/>
</dbReference>
<dbReference type="STRING" id="1529.SAMN04487885_13429"/>
<evidence type="ECO:0000256" key="1">
    <source>
        <dbReference type="ARBA" id="ARBA00001933"/>
    </source>
</evidence>
<comment type="cofactor">
    <cofactor evidence="1">
        <name>pyridoxal 5'-phosphate</name>
        <dbReference type="ChEBI" id="CHEBI:597326"/>
    </cofactor>
</comment>
<evidence type="ECO:0000313" key="9">
    <source>
        <dbReference type="Proteomes" id="UP000182135"/>
    </source>
</evidence>
<evidence type="ECO:0000259" key="6">
    <source>
        <dbReference type="Pfam" id="PF01276"/>
    </source>
</evidence>
<dbReference type="RefSeq" id="WP_074846596.1">
    <property type="nucleotide sequence ID" value="NZ_CABMJC010000030.1"/>
</dbReference>
<accession>A0A1I2Q6J6</accession>
<gene>
    <name evidence="8" type="ORF">SAMN04487885_13429</name>
</gene>
<dbReference type="InterPro" id="IPR015424">
    <property type="entry name" value="PyrdxlP-dep_Trfase"/>
</dbReference>
<feature type="domain" description="Orn/Lys/Arg decarboxylases family 1 pyridoxal-P attachment site" evidence="6">
    <location>
        <begin position="3"/>
        <end position="356"/>
    </location>
</feature>
<dbReference type="SUPFAM" id="SSF55904">
    <property type="entry name" value="Ornithine decarboxylase C-terminal domain"/>
    <property type="match status" value="1"/>
</dbReference>
<dbReference type="Pfam" id="PF03711">
    <property type="entry name" value="OKR_DC_1_C"/>
    <property type="match status" value="1"/>
</dbReference>
<dbReference type="InterPro" id="IPR015421">
    <property type="entry name" value="PyrdxlP-dep_Trfase_major"/>
</dbReference>
<evidence type="ECO:0000313" key="8">
    <source>
        <dbReference type="EMBL" id="SFG21436.1"/>
    </source>
</evidence>
<dbReference type="Gene3D" id="3.90.105.10">
    <property type="entry name" value="Molybdopterin biosynthesis moea protein, domain 2"/>
    <property type="match status" value="1"/>
</dbReference>
<evidence type="ECO:0000256" key="3">
    <source>
        <dbReference type="ARBA" id="ARBA00022793"/>
    </source>
</evidence>
<dbReference type="InterPro" id="IPR052357">
    <property type="entry name" value="Orn_Lys_Arg_decarboxylase-I"/>
</dbReference>
<dbReference type="InterPro" id="IPR036633">
    <property type="entry name" value="Prn/Lys/Arg_de-COase_C_sf"/>
</dbReference>
<dbReference type="EMBL" id="FOOE01000034">
    <property type="protein sequence ID" value="SFG21436.1"/>
    <property type="molecule type" value="Genomic_DNA"/>
</dbReference>
<keyword evidence="5" id="KW-0456">Lyase</keyword>
<dbReference type="Proteomes" id="UP000182135">
    <property type="component" value="Unassembled WGS sequence"/>
</dbReference>
<dbReference type="Pfam" id="PF01276">
    <property type="entry name" value="OKR_DC_1"/>
    <property type="match status" value="1"/>
</dbReference>
<keyword evidence="4" id="KW-0663">Pyridoxal phosphate</keyword>
<name>A0A1I2Q6J6_9CLOT</name>
<evidence type="ECO:0000256" key="4">
    <source>
        <dbReference type="ARBA" id="ARBA00022898"/>
    </source>
</evidence>
<dbReference type="InterPro" id="IPR008286">
    <property type="entry name" value="Prn/Lys/Arg_de-COase_C"/>
</dbReference>
<proteinExistence type="inferred from homology"/>
<evidence type="ECO:0000256" key="5">
    <source>
        <dbReference type="ARBA" id="ARBA00023239"/>
    </source>
</evidence>
<feature type="domain" description="Orn/Lys/Arg decarboxylase C-terminal" evidence="7">
    <location>
        <begin position="391"/>
        <end position="452"/>
    </location>
</feature>
<dbReference type="InterPro" id="IPR000310">
    <property type="entry name" value="Orn/Lys/Arg_deCO2ase_major_dom"/>
</dbReference>